<feature type="transmembrane region" description="Helical" evidence="7">
    <location>
        <begin position="412"/>
        <end position="433"/>
    </location>
</feature>
<dbReference type="AlphaFoldDB" id="A0A398CX12"/>
<dbReference type="InterPro" id="IPR047135">
    <property type="entry name" value="YsiQ"/>
</dbReference>
<evidence type="ECO:0000256" key="7">
    <source>
        <dbReference type="SAM" id="Phobius"/>
    </source>
</evidence>
<feature type="transmembrane region" description="Helical" evidence="7">
    <location>
        <begin position="349"/>
        <end position="365"/>
    </location>
</feature>
<feature type="transmembrane region" description="Helical" evidence="7">
    <location>
        <begin position="129"/>
        <end position="149"/>
    </location>
</feature>
<dbReference type="GO" id="GO:0042910">
    <property type="term" value="F:xenobiotic transmembrane transporter activity"/>
    <property type="evidence" value="ECO:0007669"/>
    <property type="project" value="InterPro"/>
</dbReference>
<evidence type="ECO:0000256" key="3">
    <source>
        <dbReference type="ARBA" id="ARBA00022475"/>
    </source>
</evidence>
<dbReference type="InterPro" id="IPR002528">
    <property type="entry name" value="MATE_fam"/>
</dbReference>
<dbReference type="GO" id="GO:0015297">
    <property type="term" value="F:antiporter activity"/>
    <property type="evidence" value="ECO:0007669"/>
    <property type="project" value="InterPro"/>
</dbReference>
<keyword evidence="5 7" id="KW-1133">Transmembrane helix</keyword>
<dbReference type="GO" id="GO:0005886">
    <property type="term" value="C:plasma membrane"/>
    <property type="evidence" value="ECO:0007669"/>
    <property type="project" value="UniProtKB-SubCell"/>
</dbReference>
<dbReference type="Proteomes" id="UP000266340">
    <property type="component" value="Unassembled WGS sequence"/>
</dbReference>
<keyword evidence="9" id="KW-1185">Reference proteome</keyword>
<dbReference type="CDD" id="cd13134">
    <property type="entry name" value="MATE_like_8"/>
    <property type="match status" value="1"/>
</dbReference>
<name>A0A398CX12_9BACL</name>
<feature type="transmembrane region" description="Helical" evidence="7">
    <location>
        <begin position="201"/>
        <end position="218"/>
    </location>
</feature>
<dbReference type="RefSeq" id="WP_119149250.1">
    <property type="nucleotide sequence ID" value="NZ_JBHSOV010000021.1"/>
</dbReference>
<evidence type="ECO:0000313" key="9">
    <source>
        <dbReference type="Proteomes" id="UP000266340"/>
    </source>
</evidence>
<feature type="transmembrane region" description="Helical" evidence="7">
    <location>
        <begin position="238"/>
        <end position="266"/>
    </location>
</feature>
<keyword evidence="3" id="KW-1003">Cell membrane</keyword>
<evidence type="ECO:0000313" key="8">
    <source>
        <dbReference type="EMBL" id="RIE03544.1"/>
    </source>
</evidence>
<keyword evidence="4 7" id="KW-0812">Transmembrane</keyword>
<evidence type="ECO:0000256" key="2">
    <source>
        <dbReference type="ARBA" id="ARBA00022448"/>
    </source>
</evidence>
<proteinExistence type="predicted"/>
<evidence type="ECO:0000256" key="1">
    <source>
        <dbReference type="ARBA" id="ARBA00004651"/>
    </source>
</evidence>
<keyword evidence="6 7" id="KW-0472">Membrane</keyword>
<sequence>MKSLDSSKDKYGLWTLAWPIFIEVFLQTLLGTVDTIMVSRISDDAVGVVGLAGQLFGALTTLFMTIAGGAGILIAQKLGSKRGEDARTIGIMGVTASTAIGAAISVLLAAQPAFFGRLLNLSDELLPLWNVYVSNIGGGLFLTAMIAALGTAVRNTGNTKAPMFTGIGMNALHIALNYLLIFGAFGFPEWGLFGVTVSGNISRLIAAAVLLYVFLYSFDRPIRLADFRVFDRKLFSEIFQIGWPLGVNMSGWVFSQLAIYAFLAMLGAQELAARTYMNTLESFCFMLGYAFALACQIRTAHLFGAARTKEAYSGAFRALYIGLAVVTGNALLLFAVGKQLLGFFTSDPAIVSMGVSLLALNLLLQPAKMLNMALGDALNAVGDTRFTMYIAIFSMSIIATGCSYWLGIHAGWGLIGIYCCMIADELVRGFLVLQRWRGRKYLLKAERTRQLETTEAALSV</sequence>
<dbReference type="PANTHER" id="PTHR42925:SF2">
    <property type="entry name" value="NA+ DRIVEN MULTIDRUG EFFLUX PUMP"/>
    <property type="match status" value="1"/>
</dbReference>
<dbReference type="NCBIfam" id="TIGR00797">
    <property type="entry name" value="matE"/>
    <property type="match status" value="1"/>
</dbReference>
<feature type="transmembrane region" description="Helical" evidence="7">
    <location>
        <begin position="12"/>
        <end position="31"/>
    </location>
</feature>
<feature type="transmembrane region" description="Helical" evidence="7">
    <location>
        <begin position="51"/>
        <end position="74"/>
    </location>
</feature>
<dbReference type="PIRSF" id="PIRSF006603">
    <property type="entry name" value="DinF"/>
    <property type="match status" value="1"/>
</dbReference>
<evidence type="ECO:0000256" key="5">
    <source>
        <dbReference type="ARBA" id="ARBA00022989"/>
    </source>
</evidence>
<feature type="transmembrane region" description="Helical" evidence="7">
    <location>
        <begin position="161"/>
        <end position="181"/>
    </location>
</feature>
<comment type="subcellular location">
    <subcellularLocation>
        <location evidence="1">Cell membrane</location>
        <topology evidence="1">Multi-pass membrane protein</topology>
    </subcellularLocation>
</comment>
<dbReference type="EMBL" id="QXJM01000036">
    <property type="protein sequence ID" value="RIE03544.1"/>
    <property type="molecule type" value="Genomic_DNA"/>
</dbReference>
<protein>
    <submittedName>
        <fullName evidence="8">MATE family efflux transporter</fullName>
    </submittedName>
</protein>
<dbReference type="Pfam" id="PF01554">
    <property type="entry name" value="MatE"/>
    <property type="match status" value="2"/>
</dbReference>
<feature type="transmembrane region" description="Helical" evidence="7">
    <location>
        <begin position="386"/>
        <end position="406"/>
    </location>
</feature>
<evidence type="ECO:0000256" key="6">
    <source>
        <dbReference type="ARBA" id="ARBA00023136"/>
    </source>
</evidence>
<keyword evidence="2" id="KW-0813">Transport</keyword>
<reference evidence="8 9" key="1">
    <citation type="submission" date="2018-09" db="EMBL/GenBank/DDBJ databases">
        <title>Cohnella cavernae sp. nov., isolated from a karst cave.</title>
        <authorList>
            <person name="Zhu H."/>
        </authorList>
    </citation>
    <scope>NUCLEOTIDE SEQUENCE [LARGE SCALE GENOMIC DNA]</scope>
    <source>
        <strain evidence="8 9">K2E09-144</strain>
    </source>
</reference>
<comment type="caution">
    <text evidence="8">The sequence shown here is derived from an EMBL/GenBank/DDBJ whole genome shotgun (WGS) entry which is preliminary data.</text>
</comment>
<accession>A0A398CX12</accession>
<organism evidence="8 9">
    <name type="scientific">Cohnella faecalis</name>
    <dbReference type="NCBI Taxonomy" id="2315694"/>
    <lineage>
        <taxon>Bacteria</taxon>
        <taxon>Bacillati</taxon>
        <taxon>Bacillota</taxon>
        <taxon>Bacilli</taxon>
        <taxon>Bacillales</taxon>
        <taxon>Paenibacillaceae</taxon>
        <taxon>Cohnella</taxon>
    </lineage>
</organism>
<dbReference type="PANTHER" id="PTHR42925">
    <property type="entry name" value="MULTIDRUG AND TOXIN EFFLUX PROTEIN MATE FAMILY"/>
    <property type="match status" value="1"/>
</dbReference>
<dbReference type="OrthoDB" id="9806302at2"/>
<feature type="transmembrane region" description="Helical" evidence="7">
    <location>
        <begin position="86"/>
        <end position="109"/>
    </location>
</feature>
<evidence type="ECO:0000256" key="4">
    <source>
        <dbReference type="ARBA" id="ARBA00022692"/>
    </source>
</evidence>
<gene>
    <name evidence="8" type="ORF">D3H35_10880</name>
</gene>
<feature type="transmembrane region" description="Helical" evidence="7">
    <location>
        <begin position="318"/>
        <end position="337"/>
    </location>
</feature>
<dbReference type="InterPro" id="IPR048279">
    <property type="entry name" value="MdtK-like"/>
</dbReference>